<accession>A0ABX6AEM2</accession>
<evidence type="ECO:0008006" key="4">
    <source>
        <dbReference type="Google" id="ProtNLM"/>
    </source>
</evidence>
<gene>
    <name evidence="2" type="ORF">CP969_17320</name>
</gene>
<evidence type="ECO:0000256" key="1">
    <source>
        <dbReference type="SAM" id="SignalP"/>
    </source>
</evidence>
<evidence type="ECO:0000313" key="3">
    <source>
        <dbReference type="Proteomes" id="UP000327143"/>
    </source>
</evidence>
<dbReference type="Proteomes" id="UP000327143">
    <property type="component" value="Chromosome"/>
</dbReference>
<protein>
    <recommendedName>
        <fullName evidence="4">DUF732 domain-containing protein</fullName>
    </recommendedName>
</protein>
<name>A0ABX6AEM2_STRVD</name>
<evidence type="ECO:0000313" key="2">
    <source>
        <dbReference type="EMBL" id="QEU86262.1"/>
    </source>
</evidence>
<dbReference type="RefSeq" id="WP_016825820.1">
    <property type="nucleotide sequence ID" value="NZ_CP023700.1"/>
</dbReference>
<organism evidence="2 3">
    <name type="scientific">Streptomyces viridosporus T7A</name>
    <dbReference type="NCBI Taxonomy" id="665577"/>
    <lineage>
        <taxon>Bacteria</taxon>
        <taxon>Bacillati</taxon>
        <taxon>Actinomycetota</taxon>
        <taxon>Actinomycetes</taxon>
        <taxon>Kitasatosporales</taxon>
        <taxon>Streptomycetaceae</taxon>
        <taxon>Streptomyces</taxon>
    </lineage>
</organism>
<feature type="chain" id="PRO_5045776413" description="DUF732 domain-containing protein" evidence="1">
    <location>
        <begin position="22"/>
        <end position="238"/>
    </location>
</feature>
<reference evidence="2 3" key="1">
    <citation type="submission" date="2017-09" db="EMBL/GenBank/DDBJ databases">
        <authorList>
            <person name="Lee N."/>
            <person name="Cho B.-K."/>
        </authorList>
    </citation>
    <scope>NUCLEOTIDE SEQUENCE [LARGE SCALE GENOMIC DNA]</scope>
    <source>
        <strain evidence="2 3">ATCC 39115</strain>
    </source>
</reference>
<feature type="signal peptide" evidence="1">
    <location>
        <begin position="1"/>
        <end position="21"/>
    </location>
</feature>
<sequence length="238" mass="25198">MTSLKRSAGTAAVLVGAISLAACSSGNSTGASSSSQIATYDAGYDYGSDLLKDTYDGEEPDVDEAIGACGDGVDYERERLYSSNSLTPIQGSVPITSEETEAYDALKEKIGKDPGGALDAYEQGCSDALNSEPATPSIWDKAAAIAGDPYTEGYSFATYKLPILQDVAEEEGIEDPVEETISVCQVKVLIALDQLPLERSENLDPSEWESAKGIEDRHREFIAGCEDAAIGKVERTTS</sequence>
<proteinExistence type="predicted"/>
<keyword evidence="3" id="KW-1185">Reference proteome</keyword>
<keyword evidence="1" id="KW-0732">Signal</keyword>
<dbReference type="PROSITE" id="PS51257">
    <property type="entry name" value="PROKAR_LIPOPROTEIN"/>
    <property type="match status" value="1"/>
</dbReference>
<dbReference type="EMBL" id="CP023700">
    <property type="protein sequence ID" value="QEU86262.1"/>
    <property type="molecule type" value="Genomic_DNA"/>
</dbReference>